<dbReference type="AlphaFoldDB" id="A0A3B0THW1"/>
<name>A0A3B0THW1_9ZZZZ</name>
<accession>A0A3B0THW1</accession>
<protein>
    <submittedName>
        <fullName evidence="1">Uncharacterized protein</fullName>
    </submittedName>
</protein>
<evidence type="ECO:0000313" key="1">
    <source>
        <dbReference type="EMBL" id="VAW06636.1"/>
    </source>
</evidence>
<gene>
    <name evidence="1" type="ORF">MNBD_ALPHA05-2336</name>
</gene>
<sequence>MAGFAAPNRLFQKSHFDVGREYRAAGIREDNFSPDIGFMEDYPLWVVFSKIRFVLWLCEFDP</sequence>
<proteinExistence type="predicted"/>
<dbReference type="EMBL" id="UOEH01000533">
    <property type="protein sequence ID" value="VAW06636.1"/>
    <property type="molecule type" value="Genomic_DNA"/>
</dbReference>
<reference evidence="1" key="1">
    <citation type="submission" date="2018-06" db="EMBL/GenBank/DDBJ databases">
        <authorList>
            <person name="Zhirakovskaya E."/>
        </authorList>
    </citation>
    <scope>NUCLEOTIDE SEQUENCE</scope>
</reference>
<organism evidence="1">
    <name type="scientific">hydrothermal vent metagenome</name>
    <dbReference type="NCBI Taxonomy" id="652676"/>
    <lineage>
        <taxon>unclassified sequences</taxon>
        <taxon>metagenomes</taxon>
        <taxon>ecological metagenomes</taxon>
    </lineage>
</organism>